<dbReference type="EMBL" id="BAFB01000196">
    <property type="protein sequence ID" value="GAB36114.1"/>
    <property type="molecule type" value="Genomic_DNA"/>
</dbReference>
<protein>
    <recommendedName>
        <fullName evidence="4">Integral membrane protein</fullName>
    </recommendedName>
</protein>
<keyword evidence="1" id="KW-0812">Transmembrane</keyword>
<feature type="transmembrane region" description="Helical" evidence="1">
    <location>
        <begin position="199"/>
        <end position="217"/>
    </location>
</feature>
<dbReference type="STRING" id="1108044.GOOTI_196_00110"/>
<dbReference type="PANTHER" id="PTHR40761:SF1">
    <property type="entry name" value="CONSERVED INTEGRAL MEMBRANE ALANINE VALINE AND LEUCINE RICH PROTEIN-RELATED"/>
    <property type="match status" value="1"/>
</dbReference>
<feature type="transmembrane region" description="Helical" evidence="1">
    <location>
        <begin position="136"/>
        <end position="153"/>
    </location>
</feature>
<comment type="caution">
    <text evidence="2">The sequence shown here is derived from an EMBL/GenBank/DDBJ whole genome shotgun (WGS) entry which is preliminary data.</text>
</comment>
<dbReference type="PANTHER" id="PTHR40761">
    <property type="entry name" value="CONSERVED INTEGRAL MEMBRANE ALANINE VALINE AND LEUCINE RICH PROTEIN-RELATED"/>
    <property type="match status" value="1"/>
</dbReference>
<keyword evidence="1" id="KW-0472">Membrane</keyword>
<dbReference type="InterPro" id="IPR037185">
    <property type="entry name" value="EmrE-like"/>
</dbReference>
<evidence type="ECO:0008006" key="4">
    <source>
        <dbReference type="Google" id="ProtNLM"/>
    </source>
</evidence>
<reference evidence="2" key="1">
    <citation type="submission" date="2012-02" db="EMBL/GenBank/DDBJ databases">
        <title>Whole genome shotgun sequence of Gordonia otitidis NBRC 100426.</title>
        <authorList>
            <person name="Yoshida I."/>
            <person name="Hosoyama A."/>
            <person name="Tsuchikane K."/>
            <person name="Katsumata H."/>
            <person name="Yamazaki S."/>
            <person name="Fujita N."/>
        </authorList>
    </citation>
    <scope>NUCLEOTIDE SEQUENCE [LARGE SCALE GENOMIC DNA]</scope>
    <source>
        <strain evidence="2">NBRC 100426</strain>
    </source>
</reference>
<name>H5TRK6_GORO1</name>
<proteinExistence type="predicted"/>
<dbReference type="NCBIfam" id="NF038012">
    <property type="entry name" value="DMT_1"/>
    <property type="match status" value="1"/>
</dbReference>
<accession>H5TRK6</accession>
<feature type="transmembrane region" description="Helical" evidence="1">
    <location>
        <begin position="106"/>
        <end position="124"/>
    </location>
</feature>
<feature type="transmembrane region" description="Helical" evidence="1">
    <location>
        <begin position="160"/>
        <end position="179"/>
    </location>
</feature>
<feature type="transmembrane region" description="Helical" evidence="1">
    <location>
        <begin position="76"/>
        <end position="99"/>
    </location>
</feature>
<sequence length="284" mass="28475">MVIGIVAAVLAAFAYGTASVLQARGAQSVDDQSAGAAPTLRSTVTAMLTVSFLTGLALDGLGFAGNLVADRLIPLFLAQPIVSANLVVTAVLATIVLDARLSRREWTAVIVVVVALVVLGLGAGDEGHRDREWLHWVLLVVGIGLFVLITAVTRVIHKGVAVVAGLGGGALFGLMAVAIRVLDGLDPFDPGAMLTDPALYAVVICGVGGFYLFTVALQTGAVSAAAASIVVGETVIPGALGIALLGDTTRAGWGVVTVLAFVAAVIGAVVVATSSAVEVTESAG</sequence>
<dbReference type="OrthoDB" id="3837845at2"/>
<keyword evidence="3" id="KW-1185">Reference proteome</keyword>
<dbReference type="Proteomes" id="UP000005038">
    <property type="component" value="Unassembled WGS sequence"/>
</dbReference>
<dbReference type="RefSeq" id="WP_007240298.1">
    <property type="nucleotide sequence ID" value="NZ_BAFB01000196.1"/>
</dbReference>
<evidence type="ECO:0000313" key="2">
    <source>
        <dbReference type="EMBL" id="GAB36114.1"/>
    </source>
</evidence>
<dbReference type="SUPFAM" id="SSF103481">
    <property type="entry name" value="Multidrug resistance efflux transporter EmrE"/>
    <property type="match status" value="1"/>
</dbReference>
<feature type="transmembrane region" description="Helical" evidence="1">
    <location>
        <begin position="224"/>
        <end position="245"/>
    </location>
</feature>
<evidence type="ECO:0000313" key="3">
    <source>
        <dbReference type="Proteomes" id="UP000005038"/>
    </source>
</evidence>
<feature type="transmembrane region" description="Helical" evidence="1">
    <location>
        <begin position="251"/>
        <end position="272"/>
    </location>
</feature>
<dbReference type="AlphaFoldDB" id="H5TRK6"/>
<keyword evidence="1" id="KW-1133">Transmembrane helix</keyword>
<evidence type="ECO:0000256" key="1">
    <source>
        <dbReference type="SAM" id="Phobius"/>
    </source>
</evidence>
<organism evidence="2 3">
    <name type="scientific">Gordonia otitidis (strain DSM 44809 / CCUG 52243 / JCM 12355 / NBRC 100426 / IFM 10032)</name>
    <dbReference type="NCBI Taxonomy" id="1108044"/>
    <lineage>
        <taxon>Bacteria</taxon>
        <taxon>Bacillati</taxon>
        <taxon>Actinomycetota</taxon>
        <taxon>Actinomycetes</taxon>
        <taxon>Mycobacteriales</taxon>
        <taxon>Gordoniaceae</taxon>
        <taxon>Gordonia</taxon>
    </lineage>
</organism>
<gene>
    <name evidence="2" type="ORF">GOOTI_196_00110</name>
</gene>